<evidence type="ECO:0000313" key="2">
    <source>
        <dbReference type="EMBL" id="EGV28148.1"/>
    </source>
</evidence>
<accession>G2E6Y6</accession>
<reference evidence="2 3" key="1">
    <citation type="submission" date="2011-06" db="EMBL/GenBank/DDBJ databases">
        <title>The draft genome of Thiorhodococcus drewsii AZ1.</title>
        <authorList>
            <consortium name="US DOE Joint Genome Institute (JGI-PGF)"/>
            <person name="Lucas S."/>
            <person name="Han J."/>
            <person name="Lapidus A."/>
            <person name="Cheng J.-F."/>
            <person name="Goodwin L."/>
            <person name="Pitluck S."/>
            <person name="Peters L."/>
            <person name="Land M.L."/>
            <person name="Hauser L."/>
            <person name="Vogl K."/>
            <person name="Liu Z."/>
            <person name="Imhoff J."/>
            <person name="Thiel V."/>
            <person name="Frigaard N.-U."/>
            <person name="Bryant D.A."/>
            <person name="Woyke T.J."/>
        </authorList>
    </citation>
    <scope>NUCLEOTIDE SEQUENCE [LARGE SCALE GENOMIC DNA]</scope>
    <source>
        <strain evidence="2 3">AZ1</strain>
    </source>
</reference>
<dbReference type="EMBL" id="AFWT01000045">
    <property type="protein sequence ID" value="EGV28148.1"/>
    <property type="molecule type" value="Genomic_DNA"/>
</dbReference>
<proteinExistence type="predicted"/>
<keyword evidence="3" id="KW-1185">Reference proteome</keyword>
<sequence length="260" mass="28945">MTVIGLSRVGIALHIDPRSVTQAPPGFHKVLVMTAEETDSLAQGRSDAPPVSARQPYRHSRPVFDLTLNIHSEYARRLLRDRELRPAMHALYGIEVILHLVGDDDEAEQVESLIRERLEALADELQREIARVQVLLADRGLDKTRPRYTHPVTTTLHVASPAISLYANLIQELDRLLMGLDTLWLSGLLASKERLSVAIRWRNRIGGAGQEFIGLHRRAYAAAERQGQREVVDAAARELAGNPPPADEDDPEREGSDSTV</sequence>
<protein>
    <recommendedName>
        <fullName evidence="4">Plasmid-related protein</fullName>
    </recommendedName>
</protein>
<gene>
    <name evidence="2" type="ORF">ThidrDRAFT_4049</name>
</gene>
<dbReference type="AlphaFoldDB" id="G2E6Y6"/>
<feature type="region of interest" description="Disordered" evidence="1">
    <location>
        <begin position="235"/>
        <end position="260"/>
    </location>
</feature>
<dbReference type="Proteomes" id="UP000004200">
    <property type="component" value="Unassembled WGS sequence"/>
</dbReference>
<comment type="caution">
    <text evidence="2">The sequence shown here is derived from an EMBL/GenBank/DDBJ whole genome shotgun (WGS) entry which is preliminary data.</text>
</comment>
<evidence type="ECO:0000313" key="3">
    <source>
        <dbReference type="Proteomes" id="UP000004200"/>
    </source>
</evidence>
<dbReference type="STRING" id="765913.ThidrDRAFT_4049"/>
<organism evidence="2 3">
    <name type="scientific">Thiorhodococcus drewsii AZ1</name>
    <dbReference type="NCBI Taxonomy" id="765913"/>
    <lineage>
        <taxon>Bacteria</taxon>
        <taxon>Pseudomonadati</taxon>
        <taxon>Pseudomonadota</taxon>
        <taxon>Gammaproteobacteria</taxon>
        <taxon>Chromatiales</taxon>
        <taxon>Chromatiaceae</taxon>
        <taxon>Thiorhodococcus</taxon>
    </lineage>
</organism>
<name>G2E6Y6_9GAMM</name>
<evidence type="ECO:0000256" key="1">
    <source>
        <dbReference type="SAM" id="MobiDB-lite"/>
    </source>
</evidence>
<dbReference type="eggNOG" id="ENOG502ZB8G">
    <property type="taxonomic scope" value="Bacteria"/>
</dbReference>
<evidence type="ECO:0008006" key="4">
    <source>
        <dbReference type="Google" id="ProtNLM"/>
    </source>
</evidence>